<gene>
    <name evidence="2" type="ORF">HNP84_003052</name>
</gene>
<evidence type="ECO:0000256" key="1">
    <source>
        <dbReference type="SAM" id="SignalP"/>
    </source>
</evidence>
<feature type="chain" id="PRO_5032765788" description="Secreted protein" evidence="1">
    <location>
        <begin position="27"/>
        <end position="163"/>
    </location>
</feature>
<evidence type="ECO:0000313" key="2">
    <source>
        <dbReference type="EMBL" id="MBB5133326.1"/>
    </source>
</evidence>
<feature type="signal peptide" evidence="1">
    <location>
        <begin position="1"/>
        <end position="26"/>
    </location>
</feature>
<proteinExistence type="predicted"/>
<keyword evidence="1" id="KW-0732">Signal</keyword>
<keyword evidence="3" id="KW-1185">Reference proteome</keyword>
<sequence>MKTSRILTGLALAAAFVTLAPAAAMAATASGPGGFADLSWGPYYSAGKYAKAGGTLSVHGEDDADIPSADKVKVSGKLYDLTSRRVNTCGWAVFRVSYLKDPATVKLRQHAFRNCDPKNWAGFSFTGKDVYQVEFKICAEPKASKPSFACLYQGTWKTLYLAK</sequence>
<evidence type="ECO:0008006" key="4">
    <source>
        <dbReference type="Google" id="ProtNLM"/>
    </source>
</evidence>
<protein>
    <recommendedName>
        <fullName evidence="4">Secreted protein</fullName>
    </recommendedName>
</protein>
<organism evidence="2 3">
    <name type="scientific">Thermocatellispora tengchongensis</name>
    <dbReference type="NCBI Taxonomy" id="1073253"/>
    <lineage>
        <taxon>Bacteria</taxon>
        <taxon>Bacillati</taxon>
        <taxon>Actinomycetota</taxon>
        <taxon>Actinomycetes</taxon>
        <taxon>Streptosporangiales</taxon>
        <taxon>Streptosporangiaceae</taxon>
        <taxon>Thermocatellispora</taxon>
    </lineage>
</organism>
<name>A0A840P490_9ACTN</name>
<dbReference type="Proteomes" id="UP000578449">
    <property type="component" value="Unassembled WGS sequence"/>
</dbReference>
<dbReference type="RefSeq" id="WP_185050316.1">
    <property type="nucleotide sequence ID" value="NZ_BAABIX010000001.1"/>
</dbReference>
<comment type="caution">
    <text evidence="2">The sequence shown here is derived from an EMBL/GenBank/DDBJ whole genome shotgun (WGS) entry which is preliminary data.</text>
</comment>
<accession>A0A840P490</accession>
<dbReference type="EMBL" id="JACHGN010000006">
    <property type="protein sequence ID" value="MBB5133326.1"/>
    <property type="molecule type" value="Genomic_DNA"/>
</dbReference>
<dbReference type="AlphaFoldDB" id="A0A840P490"/>
<evidence type="ECO:0000313" key="3">
    <source>
        <dbReference type="Proteomes" id="UP000578449"/>
    </source>
</evidence>
<reference evidence="2 3" key="1">
    <citation type="submission" date="2020-08" db="EMBL/GenBank/DDBJ databases">
        <title>Genomic Encyclopedia of Type Strains, Phase IV (KMG-IV): sequencing the most valuable type-strain genomes for metagenomic binning, comparative biology and taxonomic classification.</title>
        <authorList>
            <person name="Goeker M."/>
        </authorList>
    </citation>
    <scope>NUCLEOTIDE SEQUENCE [LARGE SCALE GENOMIC DNA]</scope>
    <source>
        <strain evidence="2 3">DSM 45615</strain>
    </source>
</reference>